<sequence>MSDPYYNQPHSYPSATSGGNAESQYQPPSYGHGPLPHQEQGYPHVQPQYSEHSGHGHSQTQLHYHHPPTEPRDDHLSPQREYAGPEDYKHDNTLLSPHYEPRSRDYRGSNAEYLSVSLLSSGSTPEISLSQH</sequence>
<name>A0ABR4GAJ8_9EURO</name>
<feature type="compositionally biased region" description="Polar residues" evidence="1">
    <location>
        <begin position="8"/>
        <end position="27"/>
    </location>
</feature>
<evidence type="ECO:0000313" key="3">
    <source>
        <dbReference type="Proteomes" id="UP001610563"/>
    </source>
</evidence>
<keyword evidence="3" id="KW-1185">Reference proteome</keyword>
<evidence type="ECO:0000256" key="1">
    <source>
        <dbReference type="SAM" id="MobiDB-lite"/>
    </source>
</evidence>
<evidence type="ECO:0000313" key="2">
    <source>
        <dbReference type="EMBL" id="KAL2796052.1"/>
    </source>
</evidence>
<organism evidence="2 3">
    <name type="scientific">Aspergillus keveii</name>
    <dbReference type="NCBI Taxonomy" id="714993"/>
    <lineage>
        <taxon>Eukaryota</taxon>
        <taxon>Fungi</taxon>
        <taxon>Dikarya</taxon>
        <taxon>Ascomycota</taxon>
        <taxon>Pezizomycotina</taxon>
        <taxon>Eurotiomycetes</taxon>
        <taxon>Eurotiomycetidae</taxon>
        <taxon>Eurotiales</taxon>
        <taxon>Aspergillaceae</taxon>
        <taxon>Aspergillus</taxon>
        <taxon>Aspergillus subgen. Nidulantes</taxon>
    </lineage>
</organism>
<dbReference type="EMBL" id="JBFTWV010000029">
    <property type="protein sequence ID" value="KAL2796052.1"/>
    <property type="molecule type" value="Genomic_DNA"/>
</dbReference>
<reference evidence="2 3" key="1">
    <citation type="submission" date="2024-07" db="EMBL/GenBank/DDBJ databases">
        <title>Section-level genome sequencing and comparative genomics of Aspergillus sections Usti and Cavernicolus.</title>
        <authorList>
            <consortium name="Lawrence Berkeley National Laboratory"/>
            <person name="Nybo J.L."/>
            <person name="Vesth T.C."/>
            <person name="Theobald S."/>
            <person name="Frisvad J.C."/>
            <person name="Larsen T.O."/>
            <person name="Kjaerboelling I."/>
            <person name="Rothschild-Mancinelli K."/>
            <person name="Lyhne E.K."/>
            <person name="Kogle M.E."/>
            <person name="Barry K."/>
            <person name="Clum A."/>
            <person name="Na H."/>
            <person name="Ledsgaard L."/>
            <person name="Lin J."/>
            <person name="Lipzen A."/>
            <person name="Kuo A."/>
            <person name="Riley R."/>
            <person name="Mondo S."/>
            <person name="Labutti K."/>
            <person name="Haridas S."/>
            <person name="Pangalinan J."/>
            <person name="Salamov A.A."/>
            <person name="Simmons B.A."/>
            <person name="Magnuson J.K."/>
            <person name="Chen J."/>
            <person name="Drula E."/>
            <person name="Henrissat B."/>
            <person name="Wiebenga A."/>
            <person name="Lubbers R.J."/>
            <person name="Gomes A.C."/>
            <person name="Makela M.R."/>
            <person name="Stajich J."/>
            <person name="Grigoriev I.V."/>
            <person name="Mortensen U.H."/>
            <person name="De Vries R.P."/>
            <person name="Baker S.E."/>
            <person name="Andersen M.R."/>
        </authorList>
    </citation>
    <scope>NUCLEOTIDE SEQUENCE [LARGE SCALE GENOMIC DNA]</scope>
    <source>
        <strain evidence="2 3">CBS 209.92</strain>
    </source>
</reference>
<gene>
    <name evidence="2" type="ORF">BJX66DRAFT_144470</name>
</gene>
<accession>A0ABR4GAJ8</accession>
<proteinExistence type="predicted"/>
<feature type="compositionally biased region" description="Basic and acidic residues" evidence="1">
    <location>
        <begin position="67"/>
        <end position="78"/>
    </location>
</feature>
<dbReference type="Proteomes" id="UP001610563">
    <property type="component" value="Unassembled WGS sequence"/>
</dbReference>
<comment type="caution">
    <text evidence="2">The sequence shown here is derived from an EMBL/GenBank/DDBJ whole genome shotgun (WGS) entry which is preliminary data.</text>
</comment>
<protein>
    <submittedName>
        <fullName evidence="2">Uncharacterized protein</fullName>
    </submittedName>
</protein>
<feature type="compositionally biased region" description="Polar residues" evidence="1">
    <location>
        <begin position="47"/>
        <end position="62"/>
    </location>
</feature>
<feature type="region of interest" description="Disordered" evidence="1">
    <location>
        <begin position="1"/>
        <end position="107"/>
    </location>
</feature>